<dbReference type="PANTHER" id="PTHR13947:SF37">
    <property type="entry name" value="LD18367P"/>
    <property type="match status" value="1"/>
</dbReference>
<comment type="caution">
    <text evidence="3">The sequence shown here is derived from an EMBL/GenBank/DDBJ whole genome shotgun (WGS) entry which is preliminary data.</text>
</comment>
<evidence type="ECO:0000256" key="1">
    <source>
        <dbReference type="ARBA" id="ARBA00022679"/>
    </source>
</evidence>
<proteinExistence type="predicted"/>
<evidence type="ECO:0000313" key="3">
    <source>
        <dbReference type="EMBL" id="MDD8061278.1"/>
    </source>
</evidence>
<dbReference type="Gene3D" id="3.40.630.30">
    <property type="match status" value="1"/>
</dbReference>
<dbReference type="InterPro" id="IPR000182">
    <property type="entry name" value="GNAT_dom"/>
</dbReference>
<dbReference type="Pfam" id="PF00583">
    <property type="entry name" value="Acetyltransf_1"/>
    <property type="match status" value="1"/>
</dbReference>
<dbReference type="RefSeq" id="WP_238107667.1">
    <property type="nucleotide sequence ID" value="NZ_JAQQPZ010000015.1"/>
</dbReference>
<evidence type="ECO:0000313" key="4">
    <source>
        <dbReference type="Proteomes" id="UP001213691"/>
    </source>
</evidence>
<dbReference type="InterPro" id="IPR016181">
    <property type="entry name" value="Acyl_CoA_acyltransferase"/>
</dbReference>
<name>A0ABT5TSN7_9GAMM</name>
<evidence type="ECO:0000259" key="2">
    <source>
        <dbReference type="PROSITE" id="PS51186"/>
    </source>
</evidence>
<dbReference type="PROSITE" id="PS51186">
    <property type="entry name" value="GNAT"/>
    <property type="match status" value="1"/>
</dbReference>
<accession>A0ABT5TSN7</accession>
<keyword evidence="1" id="KW-0808">Transferase</keyword>
<dbReference type="EMBL" id="JAQQPZ010000015">
    <property type="protein sequence ID" value="MDD8061278.1"/>
    <property type="molecule type" value="Genomic_DNA"/>
</dbReference>
<reference evidence="3 4" key="1">
    <citation type="submission" date="2023-02" db="EMBL/GenBank/DDBJ databases">
        <title>Genome sequence of Shewanella metallivivens ER-Te-42B-Light, sp. nov., enriched from sulfide tube worms (Riftia pachyptila) isolated from Explorer Ridge in the Pacific Ocean.</title>
        <authorList>
            <person name="Maltman C."/>
            <person name="Kuzyk S.B."/>
            <person name="Kyndt J.A."/>
            <person name="Yurkov V."/>
        </authorList>
    </citation>
    <scope>NUCLEOTIDE SEQUENCE [LARGE SCALE GENOMIC DNA]</scope>
    <source>
        <strain evidence="3 4">ER-Te-42B-Light</strain>
    </source>
</reference>
<dbReference type="InterPro" id="IPR050769">
    <property type="entry name" value="NAT_camello-type"/>
</dbReference>
<sequence>MTDHSSTTRYTVDAIIRPLTPQDDAAIAAVIRDVSAEYGLTPDKGFSVADKTLDCLSEVYQAQGAQYWVIEYQGKVVGGAGVAALAGNVGVCELQKMYFSRAIRGQGMAKKLTRQCIEFAKQHGYQSMYLETTAVLVEALALYEKLGFNHCQHLGQTGHDACEIAMIMSLITNITMPRKM</sequence>
<protein>
    <submittedName>
        <fullName evidence="3">GNAT family N-acetyltransferase</fullName>
    </submittedName>
</protein>
<keyword evidence="4" id="KW-1185">Reference proteome</keyword>
<dbReference type="Proteomes" id="UP001213691">
    <property type="component" value="Unassembled WGS sequence"/>
</dbReference>
<dbReference type="SUPFAM" id="SSF55729">
    <property type="entry name" value="Acyl-CoA N-acyltransferases (Nat)"/>
    <property type="match status" value="1"/>
</dbReference>
<dbReference type="PANTHER" id="PTHR13947">
    <property type="entry name" value="GNAT FAMILY N-ACETYLTRANSFERASE"/>
    <property type="match status" value="1"/>
</dbReference>
<gene>
    <name evidence="3" type="ORF">PQR79_19610</name>
</gene>
<feature type="domain" description="N-acetyltransferase" evidence="2">
    <location>
        <begin position="14"/>
        <end position="171"/>
    </location>
</feature>
<organism evidence="3 4">
    <name type="scientific">Shewanella metallivivens</name>
    <dbReference type="NCBI Taxonomy" id="2872342"/>
    <lineage>
        <taxon>Bacteria</taxon>
        <taxon>Pseudomonadati</taxon>
        <taxon>Pseudomonadota</taxon>
        <taxon>Gammaproteobacteria</taxon>
        <taxon>Alteromonadales</taxon>
        <taxon>Shewanellaceae</taxon>
        <taxon>Shewanella</taxon>
    </lineage>
</organism>
<dbReference type="CDD" id="cd04301">
    <property type="entry name" value="NAT_SF"/>
    <property type="match status" value="1"/>
</dbReference>